<comment type="caution">
    <text evidence="3">The sequence shown here is derived from an EMBL/GenBank/DDBJ whole genome shotgun (WGS) entry which is preliminary data.</text>
</comment>
<keyword evidence="3" id="KW-0378">Hydrolase</keyword>
<dbReference type="InterPro" id="IPR011089">
    <property type="entry name" value="GmrSD_C"/>
</dbReference>
<keyword evidence="1" id="KW-0732">Signal</keyword>
<evidence type="ECO:0000256" key="1">
    <source>
        <dbReference type="SAM" id="SignalP"/>
    </source>
</evidence>
<feature type="chain" id="PRO_5045916689" evidence="1">
    <location>
        <begin position="21"/>
        <end position="211"/>
    </location>
</feature>
<evidence type="ECO:0000259" key="2">
    <source>
        <dbReference type="Pfam" id="PF07510"/>
    </source>
</evidence>
<protein>
    <submittedName>
        <fullName evidence="3">HNH endonuclease family protein</fullName>
    </submittedName>
</protein>
<organism evidence="3 4">
    <name type="scientific">Shewanella electrica</name>
    <dbReference type="NCBI Taxonomy" id="515560"/>
    <lineage>
        <taxon>Bacteria</taxon>
        <taxon>Pseudomonadati</taxon>
        <taxon>Pseudomonadota</taxon>
        <taxon>Gammaproteobacteria</taxon>
        <taxon>Alteromonadales</taxon>
        <taxon>Shewanellaceae</taxon>
        <taxon>Shewanella</taxon>
    </lineage>
</organism>
<dbReference type="Proteomes" id="UP001201549">
    <property type="component" value="Unassembled WGS sequence"/>
</dbReference>
<proteinExistence type="predicted"/>
<dbReference type="EMBL" id="JAKOGG010000006">
    <property type="protein sequence ID" value="MCS4557057.1"/>
    <property type="molecule type" value="Genomic_DNA"/>
</dbReference>
<evidence type="ECO:0000313" key="4">
    <source>
        <dbReference type="Proteomes" id="UP001201549"/>
    </source>
</evidence>
<dbReference type="Pfam" id="PF07510">
    <property type="entry name" value="GmrSD_C"/>
    <property type="match status" value="1"/>
</dbReference>
<dbReference type="PANTHER" id="PTHR24094">
    <property type="entry name" value="SECRETED PROTEIN"/>
    <property type="match status" value="1"/>
</dbReference>
<dbReference type="PANTHER" id="PTHR24094:SF15">
    <property type="entry name" value="AMP-DEPENDENT SYNTHETASE_LIGASE DOMAIN-CONTAINING PROTEIN-RELATED"/>
    <property type="match status" value="1"/>
</dbReference>
<keyword evidence="3" id="KW-0255">Endonuclease</keyword>
<dbReference type="RefSeq" id="WP_238896505.1">
    <property type="nucleotide sequence ID" value="NZ_JAKOGG010000006.1"/>
</dbReference>
<reference evidence="4" key="2">
    <citation type="submission" date="2023-07" db="EMBL/GenBank/DDBJ databases">
        <title>Shewanella mangrovi sp. nov., an acetaldehyde- degrading bacterium isolated from mangrove sediment.</title>
        <authorList>
            <person name="Liu Y."/>
        </authorList>
    </citation>
    <scope>NUCLEOTIDE SEQUENCE [LARGE SCALE GENOMIC DNA]</scope>
    <source>
        <strain evidence="4">C32</strain>
    </source>
</reference>
<keyword evidence="4" id="KW-1185">Reference proteome</keyword>
<dbReference type="GO" id="GO:0004519">
    <property type="term" value="F:endonuclease activity"/>
    <property type="evidence" value="ECO:0007669"/>
    <property type="project" value="UniProtKB-KW"/>
</dbReference>
<feature type="domain" description="GmrSD restriction endonucleases C-terminal" evidence="2">
    <location>
        <begin position="117"/>
        <end position="183"/>
    </location>
</feature>
<name>A0ABT2FM69_9GAMM</name>
<dbReference type="Gene3D" id="1.10.30.50">
    <property type="match status" value="1"/>
</dbReference>
<gene>
    <name evidence="3" type="ORF">L9G74_11440</name>
</gene>
<accession>A0ABT2FM69</accession>
<evidence type="ECO:0000313" key="3">
    <source>
        <dbReference type="EMBL" id="MCS4557057.1"/>
    </source>
</evidence>
<reference evidence="3 4" key="1">
    <citation type="submission" date="2022-02" db="EMBL/GenBank/DDBJ databases">
        <authorList>
            <person name="Zhuang L."/>
        </authorList>
    </citation>
    <scope>NUCLEOTIDE SEQUENCE [LARGE SCALE GENOMIC DNA]</scope>
    <source>
        <strain evidence="3 4">C32</strain>
    </source>
</reference>
<sequence>MSFNLRLLLVLCLLSAPAHALVKKSSSGLCHDESSRYYATTQHFTAFNTLDDCLRSGGKLPKQAKSQSSSQVAGYTREKFGHGWQDVDRDGYDTRQEVLMSQNTGTLVFNSKGRVIHGKWISFYSGQVFTDASKLDIDHVVPLSWAWKHGADKWSQEKREQFANDERNLVAVEASINRSKGDKGLDEWLPPSNQQQYKARFMRILKLYGFS</sequence>
<keyword evidence="3" id="KW-0540">Nuclease</keyword>
<feature type="signal peptide" evidence="1">
    <location>
        <begin position="1"/>
        <end position="20"/>
    </location>
</feature>